<protein>
    <submittedName>
        <fullName evidence="1">Uncharacterized protein</fullName>
    </submittedName>
</protein>
<reference evidence="1" key="1">
    <citation type="journal article" date="2015" name="Nature">
        <title>Complex archaea that bridge the gap between prokaryotes and eukaryotes.</title>
        <authorList>
            <person name="Spang A."/>
            <person name="Saw J.H."/>
            <person name="Jorgensen S.L."/>
            <person name="Zaremba-Niedzwiedzka K."/>
            <person name="Martijn J."/>
            <person name="Lind A.E."/>
            <person name="van Eijk R."/>
            <person name="Schleper C."/>
            <person name="Guy L."/>
            <person name="Ettema T.J."/>
        </authorList>
    </citation>
    <scope>NUCLEOTIDE SEQUENCE</scope>
</reference>
<name>A0A0F9KLQ1_9ZZZZ</name>
<dbReference type="AlphaFoldDB" id="A0A0F9KLQ1"/>
<proteinExistence type="predicted"/>
<sequence length="55" mass="6863">MDKYTKKEAMKLGKRNIRYNTLYMIGLEETADIFWDSWHLQYKPENKFFRTIKDR</sequence>
<accession>A0A0F9KLQ1</accession>
<evidence type="ECO:0000313" key="1">
    <source>
        <dbReference type="EMBL" id="KKM23063.1"/>
    </source>
</evidence>
<organism evidence="1">
    <name type="scientific">marine sediment metagenome</name>
    <dbReference type="NCBI Taxonomy" id="412755"/>
    <lineage>
        <taxon>unclassified sequences</taxon>
        <taxon>metagenomes</taxon>
        <taxon>ecological metagenomes</taxon>
    </lineage>
</organism>
<dbReference type="EMBL" id="LAZR01013203">
    <property type="protein sequence ID" value="KKM23063.1"/>
    <property type="molecule type" value="Genomic_DNA"/>
</dbReference>
<gene>
    <name evidence="1" type="ORF">LCGC14_1618900</name>
</gene>
<comment type="caution">
    <text evidence="1">The sequence shown here is derived from an EMBL/GenBank/DDBJ whole genome shotgun (WGS) entry which is preliminary data.</text>
</comment>